<dbReference type="InterPro" id="IPR002528">
    <property type="entry name" value="MATE_fam"/>
</dbReference>
<evidence type="ECO:0000256" key="10">
    <source>
        <dbReference type="SAM" id="Phobius"/>
    </source>
</evidence>
<feature type="transmembrane region" description="Helical" evidence="10">
    <location>
        <begin position="195"/>
        <end position="219"/>
    </location>
</feature>
<gene>
    <name evidence="11" type="ORF">G3I74_04130</name>
</gene>
<dbReference type="Proteomes" id="UP000484885">
    <property type="component" value="Unassembled WGS sequence"/>
</dbReference>
<dbReference type="PANTHER" id="PTHR43298:SF2">
    <property type="entry name" value="FMN_FAD EXPORTER YEEO-RELATED"/>
    <property type="match status" value="1"/>
</dbReference>
<evidence type="ECO:0000256" key="2">
    <source>
        <dbReference type="ARBA" id="ARBA00022448"/>
    </source>
</evidence>
<evidence type="ECO:0000256" key="1">
    <source>
        <dbReference type="ARBA" id="ARBA00004429"/>
    </source>
</evidence>
<proteinExistence type="predicted"/>
<evidence type="ECO:0000256" key="4">
    <source>
        <dbReference type="ARBA" id="ARBA00022475"/>
    </source>
</evidence>
<dbReference type="Pfam" id="PF01554">
    <property type="entry name" value="MatE"/>
    <property type="match status" value="2"/>
</dbReference>
<evidence type="ECO:0000256" key="7">
    <source>
        <dbReference type="ARBA" id="ARBA00023065"/>
    </source>
</evidence>
<dbReference type="GO" id="GO:0042910">
    <property type="term" value="F:xenobiotic transmembrane transporter activity"/>
    <property type="evidence" value="ECO:0007669"/>
    <property type="project" value="InterPro"/>
</dbReference>
<evidence type="ECO:0000256" key="6">
    <source>
        <dbReference type="ARBA" id="ARBA00022989"/>
    </source>
</evidence>
<keyword evidence="6 10" id="KW-1133">Transmembrane helix</keyword>
<comment type="subcellular location">
    <subcellularLocation>
        <location evidence="1">Cell inner membrane</location>
        <topology evidence="1">Multi-pass membrane protein</topology>
    </subcellularLocation>
</comment>
<dbReference type="EMBL" id="JAAGSC010000033">
    <property type="protein sequence ID" value="NDY94912.1"/>
    <property type="molecule type" value="Genomic_DNA"/>
</dbReference>
<feature type="transmembrane region" description="Helical" evidence="10">
    <location>
        <begin position="315"/>
        <end position="341"/>
    </location>
</feature>
<keyword evidence="3" id="KW-0050">Antiport</keyword>
<feature type="transmembrane region" description="Helical" evidence="10">
    <location>
        <begin position="138"/>
        <end position="155"/>
    </location>
</feature>
<dbReference type="RefSeq" id="WP_164210324.1">
    <property type="nucleotide sequence ID" value="NZ_JAAGSC010000033.1"/>
</dbReference>
<dbReference type="CDD" id="cd13133">
    <property type="entry name" value="MATE_like_7"/>
    <property type="match status" value="1"/>
</dbReference>
<dbReference type="GO" id="GO:0006811">
    <property type="term" value="P:monoatomic ion transport"/>
    <property type="evidence" value="ECO:0007669"/>
    <property type="project" value="UniProtKB-KW"/>
</dbReference>
<dbReference type="InterPro" id="IPR050222">
    <property type="entry name" value="MATE_MdtK"/>
</dbReference>
<dbReference type="PIRSF" id="PIRSF006603">
    <property type="entry name" value="DinF"/>
    <property type="match status" value="1"/>
</dbReference>
<organism evidence="11 12">
    <name type="scientific">Wenzhouxiangella limi</name>
    <dbReference type="NCBI Taxonomy" id="2707351"/>
    <lineage>
        <taxon>Bacteria</taxon>
        <taxon>Pseudomonadati</taxon>
        <taxon>Pseudomonadota</taxon>
        <taxon>Gammaproteobacteria</taxon>
        <taxon>Chromatiales</taxon>
        <taxon>Wenzhouxiangellaceae</taxon>
        <taxon>Wenzhouxiangella</taxon>
    </lineage>
</organism>
<evidence type="ECO:0000313" key="12">
    <source>
        <dbReference type="Proteomes" id="UP000484885"/>
    </source>
</evidence>
<keyword evidence="8 10" id="KW-0472">Membrane</keyword>
<reference evidence="11 12" key="1">
    <citation type="submission" date="2020-02" db="EMBL/GenBank/DDBJ databases">
        <authorList>
            <person name="Zhang X.-Y."/>
        </authorList>
    </citation>
    <scope>NUCLEOTIDE SEQUENCE [LARGE SCALE GENOMIC DNA]</scope>
    <source>
        <strain evidence="11 12">C33</strain>
    </source>
</reference>
<dbReference type="AlphaFoldDB" id="A0A845UXG2"/>
<dbReference type="GO" id="GO:0005886">
    <property type="term" value="C:plasma membrane"/>
    <property type="evidence" value="ECO:0007669"/>
    <property type="project" value="UniProtKB-SubCell"/>
</dbReference>
<keyword evidence="12" id="KW-1185">Reference proteome</keyword>
<feature type="transmembrane region" description="Helical" evidence="10">
    <location>
        <begin position="254"/>
        <end position="271"/>
    </location>
</feature>
<evidence type="ECO:0000256" key="8">
    <source>
        <dbReference type="ARBA" id="ARBA00023136"/>
    </source>
</evidence>
<evidence type="ECO:0000256" key="3">
    <source>
        <dbReference type="ARBA" id="ARBA00022449"/>
    </source>
</evidence>
<sequence length="450" mass="47234">MVITAGSGLFPSRTRRRQLFAIALPVIGGMTSQNILNLVDIGMVGRLGDTALAATGLGSFANWLSMAFILGLSTGVQAIAARRMGQGASGELALPLNGGLLLALLLGTPLAAALILLAPEIMALLNPDPDVVAEAGPYLQVRLVALVAVGMNFSFRGYWSAVHLTRLYLVTLLIMHTVNVFLNWVLIFGNLGAPALGVVGAGLATTLSIFLGLAVYVYFGFRYAREEGFLCALPSLAMLRSQLKVSLPASLQQFFFAAGMLTLLIIIGQIGTRELAAVNVLMTLGLVIILPAIGFGLATATLVGNALGREDPQDAMLWGWNAAVFVAVLGLALGAAVMLVGRPLLEVFLTDPATVKLALPALMISAAIIGVDAAGMVLLNALLGAGDTARVMRISIIAQWGIFLPLAALVGPILGGGLLAVWILQAVYRCGQAAWFARTWKQGRWQSIRI</sequence>
<feature type="transmembrane region" description="Helical" evidence="10">
    <location>
        <begin position="397"/>
        <end position="424"/>
    </location>
</feature>
<dbReference type="PANTHER" id="PTHR43298">
    <property type="entry name" value="MULTIDRUG RESISTANCE PROTEIN NORM-RELATED"/>
    <property type="match status" value="1"/>
</dbReference>
<protein>
    <recommendedName>
        <fullName evidence="9">Multidrug-efflux transporter</fullName>
    </recommendedName>
</protein>
<feature type="transmembrane region" description="Helical" evidence="10">
    <location>
        <begin position="361"/>
        <end position="385"/>
    </location>
</feature>
<feature type="transmembrane region" description="Helical" evidence="10">
    <location>
        <begin position="167"/>
        <end position="189"/>
    </location>
</feature>
<evidence type="ECO:0000256" key="5">
    <source>
        <dbReference type="ARBA" id="ARBA00022692"/>
    </source>
</evidence>
<feature type="transmembrane region" description="Helical" evidence="10">
    <location>
        <begin position="59"/>
        <end position="80"/>
    </location>
</feature>
<feature type="transmembrane region" description="Helical" evidence="10">
    <location>
        <begin position="92"/>
        <end position="118"/>
    </location>
</feature>
<feature type="transmembrane region" description="Helical" evidence="10">
    <location>
        <begin position="19"/>
        <end position="39"/>
    </location>
</feature>
<evidence type="ECO:0000256" key="9">
    <source>
        <dbReference type="ARBA" id="ARBA00031636"/>
    </source>
</evidence>
<keyword evidence="7" id="KW-0406">Ion transport</keyword>
<keyword evidence="2" id="KW-0813">Transport</keyword>
<feature type="transmembrane region" description="Helical" evidence="10">
    <location>
        <begin position="277"/>
        <end position="303"/>
    </location>
</feature>
<dbReference type="NCBIfam" id="TIGR00797">
    <property type="entry name" value="matE"/>
    <property type="match status" value="1"/>
</dbReference>
<evidence type="ECO:0000313" key="11">
    <source>
        <dbReference type="EMBL" id="NDY94912.1"/>
    </source>
</evidence>
<keyword evidence="5 10" id="KW-0812">Transmembrane</keyword>
<name>A0A845UXG2_9GAMM</name>
<keyword evidence="4" id="KW-1003">Cell membrane</keyword>
<comment type="caution">
    <text evidence="11">The sequence shown here is derived from an EMBL/GenBank/DDBJ whole genome shotgun (WGS) entry which is preliminary data.</text>
</comment>
<accession>A0A845UXG2</accession>
<dbReference type="InterPro" id="IPR048279">
    <property type="entry name" value="MdtK-like"/>
</dbReference>
<dbReference type="GO" id="GO:0015297">
    <property type="term" value="F:antiporter activity"/>
    <property type="evidence" value="ECO:0007669"/>
    <property type="project" value="UniProtKB-KW"/>
</dbReference>